<feature type="transmembrane region" description="Helical" evidence="1">
    <location>
        <begin position="79"/>
        <end position="99"/>
    </location>
</feature>
<name>A0AAJ6ZQQ4_PAPXU</name>
<reference evidence="2" key="1">
    <citation type="submission" date="2025-08" db="UniProtKB">
        <authorList>
            <consortium name="RefSeq"/>
        </authorList>
    </citation>
    <scope>IDENTIFICATION</scope>
</reference>
<feature type="transmembrane region" description="Helical" evidence="1">
    <location>
        <begin position="39"/>
        <end position="59"/>
    </location>
</feature>
<feature type="transmembrane region" description="Helical" evidence="1">
    <location>
        <begin position="15"/>
        <end position="32"/>
    </location>
</feature>
<dbReference type="Proteomes" id="UP000694872">
    <property type="component" value="Unplaced"/>
</dbReference>
<dbReference type="SUPFAM" id="SSF161070">
    <property type="entry name" value="SNF-like"/>
    <property type="match status" value="1"/>
</dbReference>
<organism evidence="2">
    <name type="scientific">Papilio xuthus</name>
    <name type="common">Asian swallowtail butterfly</name>
    <dbReference type="NCBI Taxonomy" id="66420"/>
    <lineage>
        <taxon>Eukaryota</taxon>
        <taxon>Metazoa</taxon>
        <taxon>Ecdysozoa</taxon>
        <taxon>Arthropoda</taxon>
        <taxon>Hexapoda</taxon>
        <taxon>Insecta</taxon>
        <taxon>Pterygota</taxon>
        <taxon>Neoptera</taxon>
        <taxon>Endopterygota</taxon>
        <taxon>Lepidoptera</taxon>
        <taxon>Glossata</taxon>
        <taxon>Ditrysia</taxon>
        <taxon>Papilionoidea</taxon>
        <taxon>Papilionidae</taxon>
        <taxon>Papilioninae</taxon>
        <taxon>Papilio</taxon>
    </lineage>
</organism>
<keyword evidence="1" id="KW-0812">Transmembrane</keyword>
<evidence type="ECO:0000313" key="2">
    <source>
        <dbReference type="RefSeq" id="XP_013177451.1"/>
    </source>
</evidence>
<dbReference type="AlphaFoldDB" id="A0AAJ6ZQQ4"/>
<keyword evidence="1" id="KW-1133">Transmembrane helix</keyword>
<keyword evidence="1" id="KW-0472">Membrane</keyword>
<sequence>MDSEYRWKTYGNYRLILWVWMMGEVTVVFSPIEMSHNGFYFHGAIYILAAIFIGLPLVYSEICIAQYTNCDAISMWNLFPILRSVGVIVGVFYELRFYYNLNSTRNLFYPTSKWGPEDKVLLRSRKMFVPEIMTREFLYRQVRIHGYFKNKGTKRRTVTNDRDRTVSTERAEWSALTSN</sequence>
<dbReference type="InterPro" id="IPR037272">
    <property type="entry name" value="SNS_sf"/>
</dbReference>
<dbReference type="KEGG" id="pxu:106124953"/>
<dbReference type="RefSeq" id="XP_013177451.1">
    <property type="nucleotide sequence ID" value="XM_013321997.1"/>
</dbReference>
<dbReference type="GeneID" id="106124953"/>
<protein>
    <submittedName>
        <fullName evidence="2">Uncharacterized protein LOC106124953</fullName>
    </submittedName>
</protein>
<accession>A0AAJ6ZQQ4</accession>
<evidence type="ECO:0000256" key="1">
    <source>
        <dbReference type="SAM" id="Phobius"/>
    </source>
</evidence>
<proteinExistence type="predicted"/>
<gene>
    <name evidence="2" type="primary">LOC106124953</name>
</gene>